<feature type="repeat" description="TNFR-Cys" evidence="1">
    <location>
        <begin position="47"/>
        <end position="87"/>
    </location>
</feature>
<feature type="disulfide bond" evidence="1">
    <location>
        <begin position="24"/>
        <end position="37"/>
    </location>
</feature>
<dbReference type="PROSITE" id="PS50050">
    <property type="entry name" value="TNFR_NGFR_2"/>
    <property type="match status" value="2"/>
</dbReference>
<evidence type="ECO:0000256" key="1">
    <source>
        <dbReference type="PROSITE-ProRule" id="PRU00206"/>
    </source>
</evidence>
<protein>
    <submittedName>
        <fullName evidence="6">Tumor necrosis factor receptor superfamily member 3-like</fullName>
    </submittedName>
</protein>
<gene>
    <name evidence="6" type="primary">LOC100375480</name>
</gene>
<feature type="domain" description="TNFR-Cys" evidence="4">
    <location>
        <begin position="47"/>
        <end position="87"/>
    </location>
</feature>
<feature type="region of interest" description="Disordered" evidence="2">
    <location>
        <begin position="297"/>
        <end position="319"/>
    </location>
</feature>
<feature type="disulfide bond" evidence="1">
    <location>
        <begin position="27"/>
        <end position="45"/>
    </location>
</feature>
<evidence type="ECO:0000313" key="6">
    <source>
        <dbReference type="RefSeq" id="XP_002737005.1"/>
    </source>
</evidence>
<proteinExistence type="predicted"/>
<keyword evidence="3" id="KW-0812">Transmembrane</keyword>
<keyword evidence="1" id="KW-1015">Disulfide bond</keyword>
<accession>A0ABM0GTG8</accession>
<dbReference type="Pfam" id="PF00020">
    <property type="entry name" value="TNFR_c6"/>
    <property type="match status" value="2"/>
</dbReference>
<dbReference type="RefSeq" id="XP_002737005.1">
    <property type="nucleotide sequence ID" value="XM_002736959.2"/>
</dbReference>
<evidence type="ECO:0000256" key="3">
    <source>
        <dbReference type="SAM" id="Phobius"/>
    </source>
</evidence>
<feature type="repeat" description="TNFR-Cys" evidence="1">
    <location>
        <begin position="2"/>
        <end position="45"/>
    </location>
</feature>
<evidence type="ECO:0000259" key="4">
    <source>
        <dbReference type="PROSITE" id="PS50050"/>
    </source>
</evidence>
<evidence type="ECO:0000313" key="5">
    <source>
        <dbReference type="Proteomes" id="UP000694865"/>
    </source>
</evidence>
<reference evidence="6" key="1">
    <citation type="submission" date="2025-08" db="UniProtKB">
        <authorList>
            <consortium name="RefSeq"/>
        </authorList>
    </citation>
    <scope>IDENTIFICATION</scope>
    <source>
        <tissue evidence="6">Testes</tissue>
    </source>
</reference>
<feature type="disulfide bond" evidence="1">
    <location>
        <begin position="69"/>
        <end position="87"/>
    </location>
</feature>
<keyword evidence="5" id="KW-1185">Reference proteome</keyword>
<feature type="disulfide bond" evidence="1">
    <location>
        <begin position="48"/>
        <end position="63"/>
    </location>
</feature>
<feature type="transmembrane region" description="Helical" evidence="3">
    <location>
        <begin position="206"/>
        <end position="230"/>
    </location>
</feature>
<organism evidence="5 6">
    <name type="scientific">Saccoglossus kowalevskii</name>
    <name type="common">Acorn worm</name>
    <dbReference type="NCBI Taxonomy" id="10224"/>
    <lineage>
        <taxon>Eukaryota</taxon>
        <taxon>Metazoa</taxon>
        <taxon>Hemichordata</taxon>
        <taxon>Enteropneusta</taxon>
        <taxon>Harrimaniidae</taxon>
        <taxon>Saccoglossus</taxon>
    </lineage>
</organism>
<feature type="compositionally biased region" description="Basic and acidic residues" evidence="2">
    <location>
        <begin position="297"/>
        <end position="312"/>
    </location>
</feature>
<keyword evidence="3" id="KW-1133">Transmembrane helix</keyword>
<feature type="domain" description="TNFR-Cys" evidence="4">
    <location>
        <begin position="2"/>
        <end position="45"/>
    </location>
</feature>
<dbReference type="Proteomes" id="UP000694865">
    <property type="component" value="Unplaced"/>
</dbReference>
<name>A0ABM0GTG8_SACKO</name>
<dbReference type="PANTHER" id="PTHR46605">
    <property type="entry name" value="TUMOR NECROSIS FACTOR RECEPTOR"/>
    <property type="match status" value="1"/>
</dbReference>
<dbReference type="PROSITE" id="PS00652">
    <property type="entry name" value="TNFR_NGFR_1"/>
    <property type="match status" value="2"/>
</dbReference>
<comment type="caution">
    <text evidence="1">Lacks conserved residue(s) required for the propagation of feature annotation.</text>
</comment>
<evidence type="ECO:0000256" key="2">
    <source>
        <dbReference type="SAM" id="MobiDB-lite"/>
    </source>
</evidence>
<feature type="disulfide bond" evidence="1">
    <location>
        <begin position="66"/>
        <end position="79"/>
    </location>
</feature>
<dbReference type="SMART" id="SM00208">
    <property type="entry name" value="TNFR"/>
    <property type="match status" value="3"/>
</dbReference>
<sequence length="319" mass="35742">MECGGHSPKYKVTNIYGVETCRPCTKCPPGTGVSRVCEGRQDTTCESCRDGTYSVGWSRSSPCRPCTVCPEHLPMINNCSSTQNSKCSHICDLGYFLDELSGQCDHCSWCFPDEPEKAPPRIPECQQQGLPRSFQCMPSRFLDDVPTYQQFRDSYNVRGQATQRTSTNVTPSTSVTAYSVKSVTSSNTTTSTVKLKEYPETAASHITVSLLTCAGAVILIVILIACLIFMRRIRRRVQESGRKYSRLDESRYTKALHEDDVVKVNVIIGNDVEYHSSIETLEYDRLHELSDDQIPNHTKEHTSYVGTERKFSTAETNVT</sequence>
<dbReference type="Gene3D" id="2.10.50.10">
    <property type="entry name" value="Tumor Necrosis Factor Receptor, subunit A, domain 2"/>
    <property type="match status" value="2"/>
</dbReference>
<dbReference type="GeneID" id="100375480"/>
<dbReference type="SUPFAM" id="SSF57586">
    <property type="entry name" value="TNF receptor-like"/>
    <property type="match status" value="2"/>
</dbReference>
<keyword evidence="3" id="KW-0472">Membrane</keyword>
<dbReference type="InterPro" id="IPR052302">
    <property type="entry name" value="Neurotrophin_rcpt-DD"/>
</dbReference>
<dbReference type="PANTHER" id="PTHR46605:SF2">
    <property type="entry name" value="TNFR-CYS DOMAIN-CONTAINING PROTEIN"/>
    <property type="match status" value="1"/>
</dbReference>
<dbReference type="InterPro" id="IPR001368">
    <property type="entry name" value="TNFR/NGFR_Cys_rich_reg"/>
</dbReference>